<proteinExistence type="predicted"/>
<protein>
    <recommendedName>
        <fullName evidence="2">Large polyvalent protein associated domain-containing protein</fullName>
    </recommendedName>
</protein>
<feature type="compositionally biased region" description="Basic and acidic residues" evidence="1">
    <location>
        <begin position="755"/>
        <end position="772"/>
    </location>
</feature>
<name>A0A432PB95_9HYPH</name>
<feature type="compositionally biased region" description="Basic and acidic residues" evidence="1">
    <location>
        <begin position="698"/>
        <end position="709"/>
    </location>
</feature>
<dbReference type="AlphaFoldDB" id="A0A432PB95"/>
<feature type="domain" description="Large polyvalent protein associated" evidence="2">
    <location>
        <begin position="73"/>
        <end position="167"/>
    </location>
</feature>
<feature type="compositionally biased region" description="Basic and acidic residues" evidence="1">
    <location>
        <begin position="789"/>
        <end position="812"/>
    </location>
</feature>
<evidence type="ECO:0000313" key="4">
    <source>
        <dbReference type="Proteomes" id="UP000278823"/>
    </source>
</evidence>
<dbReference type="Pfam" id="PF18834">
    <property type="entry name" value="LPD22"/>
    <property type="match status" value="1"/>
</dbReference>
<dbReference type="EMBL" id="RJTH01000020">
    <property type="protein sequence ID" value="RUM19300.1"/>
    <property type="molecule type" value="Genomic_DNA"/>
</dbReference>
<sequence length="825" mass="86823">METLPETKIRETGELGADAVAGDVVPRSSDEQPEQPASELPPAAENAETTGDPAPLPEPTIPNTRPLGTTAAAAAVALRSSDGDPDQVASDLRLAEDYARETGSPVPTPELVKQYRDSFRQKTQEAQNATILSESPVLSNWLLMPGNAVLAGDDVVGLAYFERIGRPSTTPVGADNLGRAAPPATLSTPAPAKRTALQVLAQEIAGARDRSNDEIAALEDQIDRQAVPDRDLWKTVLKDVRNGTATREDALSVLTPGVSSFVQEVKEAAKAVPGAAVGSVGKATEGIGQWAQPLAGRPDKSALEALIRDIARAKEIRDNPELIGALRMRIDHQRDILPSSAHGALSDILDGTATPEEVTAILTPSEALNDFIRAVPATLQKAGQEWQDKGANLYRPTPGMEDSIGWKVGTAIGSALPGAVIGAATGGTGAILYGAAEGAGEAASGARKAGLDEAMQTQAALYGAVPGALGAIPPLRLVPGGVARRLPQAGAAKFLTDLAVTGAISGAQSGGKQLAQNSIARSLYAPDRNLFDGVAGNAMADGFANMLLAAGETGIRAALRGRLPSMRMKGATTGEPVSIAEISRQAQASKLRQRDPERFRWYVAQATRNGPAESIYVPADRFVDYFEKKGIDPRTEINRLGWISRSDLDAAIAAGGDLKISTATYAAKIAGSEHDAFFTENAKLRPDDMSAREVAELKRREEQAQKDAEGASIDQQARDAVEGAEKDAETARVNRATRRFVKEAPEDGEAVDTDEQARRAIEGVDKDAEAARVNEQTGRLAGKASGDAKGADLDEQARRAVEGADKDAETARINRKTRRIARTAP</sequence>
<feature type="compositionally biased region" description="Basic residues" evidence="1">
    <location>
        <begin position="813"/>
        <end position="825"/>
    </location>
</feature>
<dbReference type="RefSeq" id="WP_126924958.1">
    <property type="nucleotide sequence ID" value="NZ_ML133703.1"/>
</dbReference>
<evidence type="ECO:0000313" key="3">
    <source>
        <dbReference type="EMBL" id="RUM19300.1"/>
    </source>
</evidence>
<reference evidence="4" key="1">
    <citation type="submission" date="2018-11" db="EMBL/GenBank/DDBJ databases">
        <title>Rhizobium chutanense sp. nov., isolated from root nodules of Phaseolus vulgaris in China.</title>
        <authorList>
            <person name="Huo Y."/>
        </authorList>
    </citation>
    <scope>NUCLEOTIDE SEQUENCE [LARGE SCALE GENOMIC DNA]</scope>
    <source>
        <strain evidence="4">CCBAU 65647</strain>
    </source>
</reference>
<accession>A0A432PB95</accession>
<dbReference type="Proteomes" id="UP000278823">
    <property type="component" value="Unassembled WGS sequence"/>
</dbReference>
<feature type="compositionally biased region" description="Basic and acidic residues" evidence="1">
    <location>
        <begin position="716"/>
        <end position="732"/>
    </location>
</feature>
<gene>
    <name evidence="3" type="ORF">EFQ99_31535</name>
</gene>
<feature type="region of interest" description="Disordered" evidence="1">
    <location>
        <begin position="1"/>
        <end position="69"/>
    </location>
</feature>
<feature type="compositionally biased region" description="Basic and acidic residues" evidence="1">
    <location>
        <begin position="1"/>
        <end position="13"/>
    </location>
</feature>
<dbReference type="InterPro" id="IPR040738">
    <property type="entry name" value="LPD22"/>
</dbReference>
<comment type="caution">
    <text evidence="3">The sequence shown here is derived from an EMBL/GenBank/DDBJ whole genome shotgun (WGS) entry which is preliminary data.</text>
</comment>
<organism evidence="3 4">
    <name type="scientific">Rhizobium vallis</name>
    <dbReference type="NCBI Taxonomy" id="634290"/>
    <lineage>
        <taxon>Bacteria</taxon>
        <taxon>Pseudomonadati</taxon>
        <taxon>Pseudomonadota</taxon>
        <taxon>Alphaproteobacteria</taxon>
        <taxon>Hyphomicrobiales</taxon>
        <taxon>Rhizobiaceae</taxon>
        <taxon>Rhizobium/Agrobacterium group</taxon>
        <taxon>Rhizobium</taxon>
    </lineage>
</organism>
<evidence type="ECO:0000259" key="2">
    <source>
        <dbReference type="Pfam" id="PF18834"/>
    </source>
</evidence>
<evidence type="ECO:0000256" key="1">
    <source>
        <dbReference type="SAM" id="MobiDB-lite"/>
    </source>
</evidence>
<feature type="region of interest" description="Disordered" evidence="1">
    <location>
        <begin position="698"/>
        <end position="825"/>
    </location>
</feature>
<keyword evidence="4" id="KW-1185">Reference proteome</keyword>
<dbReference type="OrthoDB" id="7483387at2"/>